<protein>
    <submittedName>
        <fullName evidence="2">Uncharacterized protein</fullName>
    </submittedName>
</protein>
<gene>
    <name evidence="2" type="ORF">DOQ08_00813</name>
</gene>
<feature type="transmembrane region" description="Helical" evidence="1">
    <location>
        <begin position="48"/>
        <end position="75"/>
    </location>
</feature>
<sequence length="148" mass="16773">MEPQVFRKDEVYSVGGNECSMRVPVGFRALWALKDMTQLMNPITKPRFFWQVICSNLARCATFAQLLMLAILAWYLAHVKALYVLNAVGYALFLYFAWAGYQKEKRGQSLSTVIALFYCLILLNLASFQASFPSLKGEKEADLNARNG</sequence>
<feature type="transmembrane region" description="Helical" evidence="1">
    <location>
        <begin position="113"/>
        <end position="132"/>
    </location>
</feature>
<dbReference type="AlphaFoldDB" id="A0A3M2RLH5"/>
<comment type="caution">
    <text evidence="2">The sequence shown here is derived from an EMBL/GenBank/DDBJ whole genome shotgun (WGS) entry which is preliminary data.</text>
</comment>
<evidence type="ECO:0000256" key="1">
    <source>
        <dbReference type="SAM" id="Phobius"/>
    </source>
</evidence>
<evidence type="ECO:0000313" key="2">
    <source>
        <dbReference type="EMBL" id="RMJ06128.1"/>
    </source>
</evidence>
<dbReference type="Proteomes" id="UP000265903">
    <property type="component" value="Unassembled WGS sequence"/>
</dbReference>
<keyword evidence="1" id="KW-0472">Membrane</keyword>
<proteinExistence type="predicted"/>
<evidence type="ECO:0000313" key="3">
    <source>
        <dbReference type="Proteomes" id="UP000265903"/>
    </source>
</evidence>
<keyword evidence="1" id="KW-0812">Transmembrane</keyword>
<dbReference type="RefSeq" id="WP_114333593.1">
    <property type="nucleotide sequence ID" value="NZ_QMDL01000001.1"/>
</dbReference>
<reference evidence="2 3" key="1">
    <citation type="submission" date="2018-08" db="EMBL/GenBank/DDBJ databases">
        <title>Whole Genome Sequence of the Moderate Halophilic Marine Bacterium Marinobacter litoralis Sw-45.</title>
        <authorList>
            <person name="Musa H."/>
        </authorList>
    </citation>
    <scope>NUCLEOTIDE SEQUENCE [LARGE SCALE GENOMIC DNA]</scope>
    <source>
        <strain evidence="2 3">Sw-45</strain>
    </source>
</reference>
<organism evidence="2 3">
    <name type="scientific">Marinobacter litoralis</name>
    <dbReference type="NCBI Taxonomy" id="187981"/>
    <lineage>
        <taxon>Bacteria</taxon>
        <taxon>Pseudomonadati</taxon>
        <taxon>Pseudomonadota</taxon>
        <taxon>Gammaproteobacteria</taxon>
        <taxon>Pseudomonadales</taxon>
        <taxon>Marinobacteraceae</taxon>
        <taxon>Marinobacter</taxon>
    </lineage>
</organism>
<keyword evidence="3" id="KW-1185">Reference proteome</keyword>
<dbReference type="EMBL" id="QMDL01000001">
    <property type="protein sequence ID" value="RMJ06128.1"/>
    <property type="molecule type" value="Genomic_DNA"/>
</dbReference>
<keyword evidence="1" id="KW-1133">Transmembrane helix</keyword>
<name>A0A3M2RLH5_9GAMM</name>
<accession>A0A3M2RLH5</accession>
<feature type="transmembrane region" description="Helical" evidence="1">
    <location>
        <begin position="81"/>
        <end position="101"/>
    </location>
</feature>
<dbReference type="OrthoDB" id="9766971at2"/>